<organism evidence="1">
    <name type="scientific">bioreactor metagenome</name>
    <dbReference type="NCBI Taxonomy" id="1076179"/>
    <lineage>
        <taxon>unclassified sequences</taxon>
        <taxon>metagenomes</taxon>
        <taxon>ecological metagenomes</taxon>
    </lineage>
</organism>
<proteinExistence type="predicted"/>
<protein>
    <recommendedName>
        <fullName evidence="2">Resolvase/invertase-type recombinase catalytic domain-containing protein</fullName>
    </recommendedName>
</protein>
<dbReference type="AlphaFoldDB" id="A0A644XQK4"/>
<comment type="caution">
    <text evidence="1">The sequence shown here is derived from an EMBL/GenBank/DDBJ whole genome shotgun (WGS) entry which is preliminary data.</text>
</comment>
<reference evidence="1" key="1">
    <citation type="submission" date="2019-08" db="EMBL/GenBank/DDBJ databases">
        <authorList>
            <person name="Kucharzyk K."/>
            <person name="Murdoch R.W."/>
            <person name="Higgins S."/>
            <person name="Loffler F."/>
        </authorList>
    </citation>
    <scope>NUCLEOTIDE SEQUENCE</scope>
</reference>
<evidence type="ECO:0008006" key="2">
    <source>
        <dbReference type="Google" id="ProtNLM"/>
    </source>
</evidence>
<accession>A0A644XQK4</accession>
<name>A0A644XQK4_9ZZZZ</name>
<sequence length="125" mass="14360">MIQEIQRKAVAGKFDVLLVFMFDRLGRREDEAPFVEEWFVKNNIEVCVRYACHYNIRHPGECGGQSGYGVTKLDALVSKIVRTQFEKIKAVCAQDLIAGQQAKQIELAKANLKLANNQYQERKRK</sequence>
<evidence type="ECO:0000313" key="1">
    <source>
        <dbReference type="EMBL" id="MPM18048.1"/>
    </source>
</evidence>
<gene>
    <name evidence="1" type="ORF">SDC9_64449</name>
</gene>
<dbReference type="EMBL" id="VSSQ01002910">
    <property type="protein sequence ID" value="MPM18048.1"/>
    <property type="molecule type" value="Genomic_DNA"/>
</dbReference>